<dbReference type="GO" id="GO:0017004">
    <property type="term" value="P:cytochrome complex assembly"/>
    <property type="evidence" value="ECO:0007669"/>
    <property type="project" value="UniProtKB-KW"/>
</dbReference>
<dbReference type="GO" id="GO:0030313">
    <property type="term" value="C:cell envelope"/>
    <property type="evidence" value="ECO:0007669"/>
    <property type="project" value="UniProtKB-SubCell"/>
</dbReference>
<proteinExistence type="predicted"/>
<dbReference type="Pfam" id="PF14289">
    <property type="entry name" value="DUF4369"/>
    <property type="match status" value="1"/>
</dbReference>
<evidence type="ECO:0000313" key="6">
    <source>
        <dbReference type="Proteomes" id="UP000281028"/>
    </source>
</evidence>
<dbReference type="PANTHER" id="PTHR42852">
    <property type="entry name" value="THIOL:DISULFIDE INTERCHANGE PROTEIN DSBE"/>
    <property type="match status" value="1"/>
</dbReference>
<dbReference type="OrthoDB" id="9794348at2"/>
<dbReference type="InterPro" id="IPR013740">
    <property type="entry name" value="Redoxin"/>
</dbReference>
<reference evidence="5" key="1">
    <citation type="submission" date="2020-05" db="EMBL/GenBank/DDBJ databases">
        <title>Chitinophaga laudate sp. nov., isolated from a tropical peat swamp.</title>
        <authorList>
            <person name="Goh C.B.S."/>
            <person name="Lee M.S."/>
            <person name="Parimannan S."/>
            <person name="Pasbakhsh P."/>
            <person name="Yule C.M."/>
            <person name="Rajandas H."/>
            <person name="Loke S."/>
            <person name="Croft L."/>
            <person name="Tan J.B.L."/>
        </authorList>
    </citation>
    <scope>NUCLEOTIDE SEQUENCE</scope>
    <source>
        <strain evidence="5">Mgbs1</strain>
    </source>
</reference>
<organism evidence="5 6">
    <name type="scientific">Chitinophaga solisilvae</name>
    <dbReference type="NCBI Taxonomy" id="1233460"/>
    <lineage>
        <taxon>Bacteria</taxon>
        <taxon>Pseudomonadati</taxon>
        <taxon>Bacteroidota</taxon>
        <taxon>Chitinophagia</taxon>
        <taxon>Chitinophagales</taxon>
        <taxon>Chitinophagaceae</taxon>
        <taxon>Chitinophaga</taxon>
    </lineage>
</organism>
<gene>
    <name evidence="5" type="ORF">ECE50_008085</name>
</gene>
<dbReference type="AlphaFoldDB" id="A0A3S1D1N3"/>
<keyword evidence="6" id="KW-1185">Reference proteome</keyword>
<evidence type="ECO:0000256" key="4">
    <source>
        <dbReference type="ARBA" id="ARBA00023284"/>
    </source>
</evidence>
<accession>A0A3S1D1N3</accession>
<dbReference type="GO" id="GO:0016491">
    <property type="term" value="F:oxidoreductase activity"/>
    <property type="evidence" value="ECO:0007669"/>
    <property type="project" value="InterPro"/>
</dbReference>
<keyword evidence="3" id="KW-1015">Disulfide bond</keyword>
<dbReference type="PROSITE" id="PS51352">
    <property type="entry name" value="THIOREDOXIN_2"/>
    <property type="match status" value="1"/>
</dbReference>
<keyword evidence="2" id="KW-0201">Cytochrome c-type biogenesis</keyword>
<evidence type="ECO:0000313" key="5">
    <source>
        <dbReference type="EMBL" id="NSL86785.1"/>
    </source>
</evidence>
<keyword evidence="4" id="KW-0676">Redox-active center</keyword>
<evidence type="ECO:0000256" key="3">
    <source>
        <dbReference type="ARBA" id="ARBA00023157"/>
    </source>
</evidence>
<evidence type="ECO:0000256" key="1">
    <source>
        <dbReference type="ARBA" id="ARBA00004196"/>
    </source>
</evidence>
<dbReference type="Proteomes" id="UP000281028">
    <property type="component" value="Unassembled WGS sequence"/>
</dbReference>
<dbReference type="EMBL" id="RIAR02000001">
    <property type="protein sequence ID" value="NSL86785.1"/>
    <property type="molecule type" value="Genomic_DNA"/>
</dbReference>
<protein>
    <submittedName>
        <fullName evidence="5">AhpC/TSA family protein</fullName>
    </submittedName>
</protein>
<dbReference type="InterPro" id="IPR036249">
    <property type="entry name" value="Thioredoxin-like_sf"/>
</dbReference>
<dbReference type="InterPro" id="IPR050553">
    <property type="entry name" value="Thioredoxin_ResA/DsbE_sf"/>
</dbReference>
<comment type="caution">
    <text evidence="5">The sequence shown here is derived from an EMBL/GenBank/DDBJ whole genome shotgun (WGS) entry which is preliminary data.</text>
</comment>
<comment type="subcellular location">
    <subcellularLocation>
        <location evidence="1">Cell envelope</location>
    </subcellularLocation>
</comment>
<sequence>MKKILKMSIPLALLAAPAVLSAQQSGIVKSMTVKGSVEFTDPRQEVNKVFLLKENLSGKPKPVDSCVVGKDGSFSFKIKQDHQGIYTLDAFHWDRATFWSDGDVQVKMRGYDTARVKMKIPHYNYVNGSYDNNYINLAVLNSNMGYLRMVDEVNMEYFAKKATDTTWFAYMRDHKKYNPSREDNRLRDSVLLLAYQDRPVIIYSIRRMAGTESGKEYDAAMALLEKLMVKYPWLTEAKELKQTIIDNRAQAMKLKAGQPMPAVQYPDAEGKLQGLEQFKGKYLLVDFWASWCGPCRQAIPKVKELHSEYKEKGFDVVSISIDTDKAAWHKAMKDENMPWLQLLSDNKEKTMSAFQFSGIPTLYLIDREGRIMERFTGYSEEAEAKVKKALAGGTSAPAVKATGSVPMSGF</sequence>
<dbReference type="PANTHER" id="PTHR42852:SF6">
    <property type="entry name" value="THIOL:DISULFIDE INTERCHANGE PROTEIN DSBE"/>
    <property type="match status" value="1"/>
</dbReference>
<dbReference type="Pfam" id="PF08534">
    <property type="entry name" value="Redoxin"/>
    <property type="match status" value="1"/>
</dbReference>
<dbReference type="Gene3D" id="3.40.30.10">
    <property type="entry name" value="Glutaredoxin"/>
    <property type="match status" value="1"/>
</dbReference>
<evidence type="ECO:0000256" key="2">
    <source>
        <dbReference type="ARBA" id="ARBA00022748"/>
    </source>
</evidence>
<dbReference type="InterPro" id="IPR013766">
    <property type="entry name" value="Thioredoxin_domain"/>
</dbReference>
<dbReference type="SUPFAM" id="SSF52833">
    <property type="entry name" value="Thioredoxin-like"/>
    <property type="match status" value="1"/>
</dbReference>
<name>A0A3S1D1N3_9BACT</name>
<dbReference type="InterPro" id="IPR025380">
    <property type="entry name" value="DUF4369"/>
</dbReference>
<dbReference type="CDD" id="cd02966">
    <property type="entry name" value="TlpA_like_family"/>
    <property type="match status" value="1"/>
</dbReference>